<dbReference type="PROSITE" id="PS50932">
    <property type="entry name" value="HTH_LACI_2"/>
    <property type="match status" value="1"/>
</dbReference>
<dbReference type="SUPFAM" id="SSF53822">
    <property type="entry name" value="Periplasmic binding protein-like I"/>
    <property type="match status" value="1"/>
</dbReference>
<dbReference type="PANTHER" id="PTHR30146">
    <property type="entry name" value="LACI-RELATED TRANSCRIPTIONAL REPRESSOR"/>
    <property type="match status" value="1"/>
</dbReference>
<dbReference type="Pfam" id="PF00356">
    <property type="entry name" value="LacI"/>
    <property type="match status" value="1"/>
</dbReference>
<dbReference type="EMBL" id="FOFN01000005">
    <property type="protein sequence ID" value="SER05603.1"/>
    <property type="molecule type" value="Genomic_DNA"/>
</dbReference>
<dbReference type="InterPro" id="IPR001387">
    <property type="entry name" value="Cro/C1-type_HTH"/>
</dbReference>
<accession>A0A1H9L3M2</accession>
<feature type="domain" description="HTH cro/C1-type" evidence="5">
    <location>
        <begin position="2"/>
        <end position="53"/>
    </location>
</feature>
<evidence type="ECO:0000313" key="7">
    <source>
        <dbReference type="Proteomes" id="UP000198999"/>
    </source>
</evidence>
<dbReference type="PROSITE" id="PS50943">
    <property type="entry name" value="HTH_CROC1"/>
    <property type="match status" value="1"/>
</dbReference>
<dbReference type="InterPro" id="IPR001761">
    <property type="entry name" value="Peripla_BP/Lac1_sug-bd_dom"/>
</dbReference>
<keyword evidence="2" id="KW-0238">DNA-binding</keyword>
<dbReference type="Gene3D" id="1.10.260.40">
    <property type="entry name" value="lambda repressor-like DNA-binding domains"/>
    <property type="match status" value="1"/>
</dbReference>
<evidence type="ECO:0000256" key="2">
    <source>
        <dbReference type="ARBA" id="ARBA00023125"/>
    </source>
</evidence>
<dbReference type="STRING" id="419940.SAMN05421824_2907"/>
<evidence type="ECO:0000259" key="4">
    <source>
        <dbReference type="PROSITE" id="PS50932"/>
    </source>
</evidence>
<evidence type="ECO:0000256" key="1">
    <source>
        <dbReference type="ARBA" id="ARBA00023015"/>
    </source>
</evidence>
<dbReference type="GO" id="GO:0000976">
    <property type="term" value="F:transcription cis-regulatory region binding"/>
    <property type="evidence" value="ECO:0007669"/>
    <property type="project" value="TreeGrafter"/>
</dbReference>
<dbReference type="SUPFAM" id="SSF47413">
    <property type="entry name" value="lambda repressor-like DNA-binding domains"/>
    <property type="match status" value="1"/>
</dbReference>
<sequence length="357" mass="40125">MKKKITLKQIARELDVSVSTVSKALSNSKEISEDTTKKIQAFAKLYNYKPNNIALSLKNRKTKTIGILIPEIVHHFFSTVIRGIERVANRRGYNVIVGLSNESFTKEIINMEMLANGSIDGFILSISKETLLKQDYHHFNATINQGMPIVMFDRVVDEVKCDKVIVDDFNGAVKAVKKLIANECKNIALITTMDYVSVGRLRTQGYLDALQSSGIEADPHMILKIDDSLDVENHLEVLETEIAHFFKSNPKIDGIFAVNELYAVTAMKVARKLGLSIPDDMQVIGFTDGVLSKHATPSLTTVSQHGQKMGEQSANLLIDRLEAEELETEQYFTNNEQNRDFIKMVIETEIIERESTK</sequence>
<dbReference type="Gene3D" id="3.40.50.2300">
    <property type="match status" value="2"/>
</dbReference>
<keyword evidence="7" id="KW-1185">Reference proteome</keyword>
<keyword evidence="1" id="KW-0805">Transcription regulation</keyword>
<dbReference type="CDD" id="cd01392">
    <property type="entry name" value="HTH_LacI"/>
    <property type="match status" value="1"/>
</dbReference>
<dbReference type="GO" id="GO:0003700">
    <property type="term" value="F:DNA-binding transcription factor activity"/>
    <property type="evidence" value="ECO:0007669"/>
    <property type="project" value="TreeGrafter"/>
</dbReference>
<dbReference type="Pfam" id="PF00532">
    <property type="entry name" value="Peripla_BP_1"/>
    <property type="match status" value="1"/>
</dbReference>
<dbReference type="OrthoDB" id="9768806at2"/>
<name>A0A1H9L3M2_9FLAO</name>
<evidence type="ECO:0000313" key="6">
    <source>
        <dbReference type="EMBL" id="SER05603.1"/>
    </source>
</evidence>
<keyword evidence="3" id="KW-0804">Transcription</keyword>
<evidence type="ECO:0000259" key="5">
    <source>
        <dbReference type="PROSITE" id="PS50943"/>
    </source>
</evidence>
<evidence type="ECO:0000256" key="3">
    <source>
        <dbReference type="ARBA" id="ARBA00023163"/>
    </source>
</evidence>
<reference evidence="6 7" key="1">
    <citation type="submission" date="2016-10" db="EMBL/GenBank/DDBJ databases">
        <authorList>
            <person name="de Groot N.N."/>
        </authorList>
    </citation>
    <scope>NUCLEOTIDE SEQUENCE [LARGE SCALE GENOMIC DNA]</scope>
    <source>
        <strain evidence="6 7">DSM 21035</strain>
    </source>
</reference>
<dbReference type="PANTHER" id="PTHR30146:SF109">
    <property type="entry name" value="HTH-TYPE TRANSCRIPTIONAL REGULATOR GALS"/>
    <property type="match status" value="1"/>
</dbReference>
<gene>
    <name evidence="6" type="ORF">SAMN05421824_2907</name>
</gene>
<dbReference type="InterPro" id="IPR010982">
    <property type="entry name" value="Lambda_DNA-bd_dom_sf"/>
</dbReference>
<dbReference type="Proteomes" id="UP000198999">
    <property type="component" value="Unassembled WGS sequence"/>
</dbReference>
<dbReference type="AlphaFoldDB" id="A0A1H9L3M2"/>
<protein>
    <submittedName>
        <fullName evidence="6">Transcriptional regulator, LacI family</fullName>
    </submittedName>
</protein>
<dbReference type="RefSeq" id="WP_092580856.1">
    <property type="nucleotide sequence ID" value="NZ_FOFN01000005.1"/>
</dbReference>
<dbReference type="SMART" id="SM00354">
    <property type="entry name" value="HTH_LACI"/>
    <property type="match status" value="1"/>
</dbReference>
<feature type="domain" description="HTH lacI-type" evidence="4">
    <location>
        <begin position="5"/>
        <end position="59"/>
    </location>
</feature>
<proteinExistence type="predicted"/>
<organism evidence="6 7">
    <name type="scientific">Hyunsoonleella jejuensis</name>
    <dbReference type="NCBI Taxonomy" id="419940"/>
    <lineage>
        <taxon>Bacteria</taxon>
        <taxon>Pseudomonadati</taxon>
        <taxon>Bacteroidota</taxon>
        <taxon>Flavobacteriia</taxon>
        <taxon>Flavobacteriales</taxon>
        <taxon>Flavobacteriaceae</taxon>
    </lineage>
</organism>
<dbReference type="CDD" id="cd06267">
    <property type="entry name" value="PBP1_LacI_sugar_binding-like"/>
    <property type="match status" value="1"/>
</dbReference>
<dbReference type="InterPro" id="IPR000843">
    <property type="entry name" value="HTH_LacI"/>
</dbReference>
<dbReference type="InterPro" id="IPR028082">
    <property type="entry name" value="Peripla_BP_I"/>
</dbReference>